<organism evidence="2 3">
    <name type="scientific">candidate division WS6 bacterium OLB20</name>
    <dbReference type="NCBI Taxonomy" id="1617426"/>
    <lineage>
        <taxon>Bacteria</taxon>
        <taxon>Candidatus Dojkabacteria</taxon>
    </lineage>
</organism>
<dbReference type="Gene3D" id="2.60.40.10">
    <property type="entry name" value="Immunoglobulins"/>
    <property type="match status" value="1"/>
</dbReference>
<proteinExistence type="predicted"/>
<gene>
    <name evidence="2" type="ORF">TR69_WS6001000381</name>
</gene>
<protein>
    <recommendedName>
        <fullName evidence="4">DUF11 domain-containing protein</fullName>
    </recommendedName>
</protein>
<feature type="transmembrane region" description="Helical" evidence="1">
    <location>
        <begin position="7"/>
        <end position="33"/>
    </location>
</feature>
<dbReference type="STRING" id="1617426.TR69_WS6001000381"/>
<dbReference type="Proteomes" id="UP000070457">
    <property type="component" value="Unassembled WGS sequence"/>
</dbReference>
<keyword evidence="1" id="KW-0812">Transmembrane</keyword>
<dbReference type="EMBL" id="JYNZ01000003">
    <property type="protein sequence ID" value="KXK26378.1"/>
    <property type="molecule type" value="Genomic_DNA"/>
</dbReference>
<dbReference type="AlphaFoldDB" id="A0A136LXI9"/>
<accession>A0A136LXI9</accession>
<evidence type="ECO:0000313" key="3">
    <source>
        <dbReference type="Proteomes" id="UP000070457"/>
    </source>
</evidence>
<keyword evidence="1" id="KW-0472">Membrane</keyword>
<evidence type="ECO:0000313" key="2">
    <source>
        <dbReference type="EMBL" id="KXK26378.1"/>
    </source>
</evidence>
<evidence type="ECO:0000256" key="1">
    <source>
        <dbReference type="SAM" id="Phobius"/>
    </source>
</evidence>
<keyword evidence="1" id="KW-1133">Transmembrane helix</keyword>
<comment type="caution">
    <text evidence="2">The sequence shown here is derived from an EMBL/GenBank/DDBJ whole genome shotgun (WGS) entry which is preliminary data.</text>
</comment>
<dbReference type="InterPro" id="IPR013783">
    <property type="entry name" value="Ig-like_fold"/>
</dbReference>
<reference evidence="2 3" key="1">
    <citation type="submission" date="2015-02" db="EMBL/GenBank/DDBJ databases">
        <title>Improved understanding of the partial-nitritation anammox process through 23 genomes representing the majority of the microbial community.</title>
        <authorList>
            <person name="Speth D.R."/>
            <person name="In T Zandt M."/>
            <person name="Guerrero Cruz S."/>
            <person name="Jetten M.S."/>
            <person name="Dutilh B.E."/>
        </authorList>
    </citation>
    <scope>NUCLEOTIDE SEQUENCE [LARGE SCALE GENOMIC DNA]</scope>
    <source>
        <strain evidence="2">OLB20</strain>
    </source>
</reference>
<evidence type="ECO:0008006" key="4">
    <source>
        <dbReference type="Google" id="ProtNLM"/>
    </source>
</evidence>
<sequence length="166" mass="18495">MSRPVKILLAAAGCVIAVAICCIAAIGGGVLLFNEAYKTDDRISISVETPERITEGDEFEFRMVVTNSGDSDLTITEMDISESLLEGTDVISVDPEPVSSSSFTVIEEYLEYTFDPFTIRPGESRAVTLTLKAEFDGLYRGDITFYNDRLFNQQEYHTSFRIHPEE</sequence>
<name>A0A136LXI9_9BACT</name>